<evidence type="ECO:0000259" key="5">
    <source>
        <dbReference type="PROSITE" id="PS51747"/>
    </source>
</evidence>
<dbReference type="PANTHER" id="PTHR11644:SF2">
    <property type="entry name" value="CYTIDINE DEAMINASE"/>
    <property type="match status" value="1"/>
</dbReference>
<accession>A0ABV3G959</accession>
<protein>
    <submittedName>
        <fullName evidence="6">Cytidine deaminase</fullName>
    </submittedName>
</protein>
<comment type="caution">
    <text evidence="6">The sequence shown here is derived from an EMBL/GenBank/DDBJ whole genome shotgun (WGS) entry which is preliminary data.</text>
</comment>
<keyword evidence="2" id="KW-0479">Metal-binding</keyword>
<dbReference type="EMBL" id="JBFALK010000002">
    <property type="protein sequence ID" value="MEV0968175.1"/>
    <property type="molecule type" value="Genomic_DNA"/>
</dbReference>
<comment type="similarity">
    <text evidence="1">Belongs to the cytidine and deoxycytidylate deaminase family.</text>
</comment>
<keyword evidence="3" id="KW-0378">Hydrolase</keyword>
<evidence type="ECO:0000313" key="6">
    <source>
        <dbReference type="EMBL" id="MEV0968175.1"/>
    </source>
</evidence>
<evidence type="ECO:0000313" key="7">
    <source>
        <dbReference type="Proteomes" id="UP001551675"/>
    </source>
</evidence>
<dbReference type="Gene3D" id="3.40.140.10">
    <property type="entry name" value="Cytidine Deaminase, domain 2"/>
    <property type="match status" value="1"/>
</dbReference>
<evidence type="ECO:0000256" key="3">
    <source>
        <dbReference type="ARBA" id="ARBA00022801"/>
    </source>
</evidence>
<dbReference type="PANTHER" id="PTHR11644">
    <property type="entry name" value="CYTIDINE DEAMINASE"/>
    <property type="match status" value="1"/>
</dbReference>
<dbReference type="InterPro" id="IPR016192">
    <property type="entry name" value="APOBEC/CMP_deaminase_Zn-bd"/>
</dbReference>
<reference evidence="6 7" key="1">
    <citation type="submission" date="2024-06" db="EMBL/GenBank/DDBJ databases">
        <title>The Natural Products Discovery Center: Release of the First 8490 Sequenced Strains for Exploring Actinobacteria Biosynthetic Diversity.</title>
        <authorList>
            <person name="Kalkreuter E."/>
            <person name="Kautsar S.A."/>
            <person name="Yang D."/>
            <person name="Bader C.D."/>
            <person name="Teijaro C.N."/>
            <person name="Fluegel L."/>
            <person name="Davis C.M."/>
            <person name="Simpson J.R."/>
            <person name="Lauterbach L."/>
            <person name="Steele A.D."/>
            <person name="Gui C."/>
            <person name="Meng S."/>
            <person name="Li G."/>
            <person name="Viehrig K."/>
            <person name="Ye F."/>
            <person name="Su P."/>
            <person name="Kiefer A.F."/>
            <person name="Nichols A."/>
            <person name="Cepeda A.J."/>
            <person name="Yan W."/>
            <person name="Fan B."/>
            <person name="Jiang Y."/>
            <person name="Adhikari A."/>
            <person name="Zheng C.-J."/>
            <person name="Schuster L."/>
            <person name="Cowan T.M."/>
            <person name="Smanski M.J."/>
            <person name="Chevrette M.G."/>
            <person name="De Carvalho L.P.S."/>
            <person name="Shen B."/>
        </authorList>
    </citation>
    <scope>NUCLEOTIDE SEQUENCE [LARGE SCALE GENOMIC DNA]</scope>
    <source>
        <strain evidence="6 7">NPDC050100</strain>
    </source>
</reference>
<dbReference type="Pfam" id="PF00383">
    <property type="entry name" value="dCMP_cyt_deam_1"/>
    <property type="match status" value="1"/>
</dbReference>
<keyword evidence="4" id="KW-0862">Zinc</keyword>
<evidence type="ECO:0000256" key="1">
    <source>
        <dbReference type="ARBA" id="ARBA00006576"/>
    </source>
</evidence>
<gene>
    <name evidence="6" type="ORF">AB0I59_06035</name>
</gene>
<dbReference type="CDD" id="cd01283">
    <property type="entry name" value="cytidine_deaminase"/>
    <property type="match status" value="1"/>
</dbReference>
<dbReference type="PROSITE" id="PS51747">
    <property type="entry name" value="CYT_DCMP_DEAMINASES_2"/>
    <property type="match status" value="1"/>
</dbReference>
<evidence type="ECO:0000256" key="4">
    <source>
        <dbReference type="ARBA" id="ARBA00022833"/>
    </source>
</evidence>
<feature type="domain" description="CMP/dCMP-type deaminase" evidence="5">
    <location>
        <begin position="8"/>
        <end position="123"/>
    </location>
</feature>
<dbReference type="Proteomes" id="UP001551675">
    <property type="component" value="Unassembled WGS sequence"/>
</dbReference>
<sequence length="149" mass="16384">MESRELSTTDVELFDQARRLLERAHHPVRHQVAAAVVTDSGAVYLGLHVGSRRINVCAESSAIANAEMAGDSTIRGVVAVCKDDSGRVVVTNPCGVCRELLGTYGREADVIVDLRGQVRKVRAMDLMPNPWMFPHENDWSVETPKSERA</sequence>
<dbReference type="PROSITE" id="PS00903">
    <property type="entry name" value="CYT_DCMP_DEAMINASES_1"/>
    <property type="match status" value="1"/>
</dbReference>
<proteinExistence type="inferred from homology"/>
<keyword evidence="7" id="KW-1185">Reference proteome</keyword>
<name>A0ABV3G959_MICGL</name>
<dbReference type="InterPro" id="IPR050202">
    <property type="entry name" value="Cyt/Deoxycyt_deaminase"/>
</dbReference>
<dbReference type="InterPro" id="IPR002125">
    <property type="entry name" value="CMP_dCMP_dom"/>
</dbReference>
<evidence type="ECO:0000256" key="2">
    <source>
        <dbReference type="ARBA" id="ARBA00022723"/>
    </source>
</evidence>
<dbReference type="InterPro" id="IPR016193">
    <property type="entry name" value="Cytidine_deaminase-like"/>
</dbReference>
<dbReference type="SUPFAM" id="SSF53927">
    <property type="entry name" value="Cytidine deaminase-like"/>
    <property type="match status" value="1"/>
</dbReference>
<dbReference type="RefSeq" id="WP_061261249.1">
    <property type="nucleotide sequence ID" value="NZ_JBFALK010000002.1"/>
</dbReference>
<organism evidence="6 7">
    <name type="scientific">Microtetraspora glauca</name>
    <dbReference type="NCBI Taxonomy" id="1996"/>
    <lineage>
        <taxon>Bacteria</taxon>
        <taxon>Bacillati</taxon>
        <taxon>Actinomycetota</taxon>
        <taxon>Actinomycetes</taxon>
        <taxon>Streptosporangiales</taxon>
        <taxon>Streptosporangiaceae</taxon>
        <taxon>Microtetraspora</taxon>
    </lineage>
</organism>